<dbReference type="EMBL" id="BTSX01000002">
    <property type="protein sequence ID" value="GMS83143.1"/>
    <property type="molecule type" value="Genomic_DNA"/>
</dbReference>
<dbReference type="Proteomes" id="UP001432027">
    <property type="component" value="Unassembled WGS sequence"/>
</dbReference>
<accession>A0AAV5SRA4</accession>
<evidence type="ECO:0000313" key="2">
    <source>
        <dbReference type="Proteomes" id="UP001432027"/>
    </source>
</evidence>
<organism evidence="1 2">
    <name type="scientific">Pristionchus entomophagus</name>
    <dbReference type="NCBI Taxonomy" id="358040"/>
    <lineage>
        <taxon>Eukaryota</taxon>
        <taxon>Metazoa</taxon>
        <taxon>Ecdysozoa</taxon>
        <taxon>Nematoda</taxon>
        <taxon>Chromadorea</taxon>
        <taxon>Rhabditida</taxon>
        <taxon>Rhabditina</taxon>
        <taxon>Diplogasteromorpha</taxon>
        <taxon>Diplogasteroidea</taxon>
        <taxon>Neodiplogasteridae</taxon>
        <taxon>Pristionchus</taxon>
    </lineage>
</organism>
<gene>
    <name evidence="1" type="ORF">PENTCL1PPCAC_5318</name>
</gene>
<proteinExistence type="predicted"/>
<reference evidence="1" key="1">
    <citation type="submission" date="2023-10" db="EMBL/GenBank/DDBJ databases">
        <title>Genome assembly of Pristionchus species.</title>
        <authorList>
            <person name="Yoshida K."/>
            <person name="Sommer R.J."/>
        </authorList>
    </citation>
    <scope>NUCLEOTIDE SEQUENCE</scope>
    <source>
        <strain evidence="1">RS0144</strain>
    </source>
</reference>
<feature type="non-terminal residue" evidence="1">
    <location>
        <position position="1"/>
    </location>
</feature>
<dbReference type="AlphaFoldDB" id="A0AAV5SRA4"/>
<sequence>QTCFAQSLKERMTRQTLNLRLPSEVLEKVNHSLSLKDRAYVALVNNYLKGIERQAGCRLFTDIYYDSAADNMITAEDSDEDLIYITDNNREATSVQQVAEFFRHSSTHCLQILWGQMDEEVEKRFRIVFKTVKFSILNIKFTNENPGSIVSDLVRGRKHIEHVIIHWPRGVGSDFESAQRMLLDLPTMERCDIGLYSSNQPLLNDEVLLHLVENSCTTKIVCGSPAVTPSGLSTVFKMFRSSLHTKKAQFHIFFRTLSNFMKALNGTSYNVSGNEIVHRKSGATLRSQVEIANLTVNCTIKVILSVTKPAV</sequence>
<evidence type="ECO:0000313" key="1">
    <source>
        <dbReference type="EMBL" id="GMS83143.1"/>
    </source>
</evidence>
<comment type="caution">
    <text evidence="1">The sequence shown here is derived from an EMBL/GenBank/DDBJ whole genome shotgun (WGS) entry which is preliminary data.</text>
</comment>
<protein>
    <recommendedName>
        <fullName evidence="3">F-box domain-containing protein</fullName>
    </recommendedName>
</protein>
<keyword evidence="2" id="KW-1185">Reference proteome</keyword>
<name>A0AAV5SRA4_9BILA</name>
<evidence type="ECO:0008006" key="3">
    <source>
        <dbReference type="Google" id="ProtNLM"/>
    </source>
</evidence>